<evidence type="ECO:0000256" key="1">
    <source>
        <dbReference type="ARBA" id="ARBA00005209"/>
    </source>
</evidence>
<dbReference type="Gene3D" id="3.40.50.2020">
    <property type="match status" value="1"/>
</dbReference>
<keyword evidence="5" id="KW-0808">Transferase</keyword>
<dbReference type="InterPro" id="IPR029057">
    <property type="entry name" value="PRTase-like"/>
</dbReference>
<evidence type="ECO:0000256" key="2">
    <source>
        <dbReference type="ARBA" id="ARBA00010138"/>
    </source>
</evidence>
<evidence type="ECO:0000313" key="10">
    <source>
        <dbReference type="EMBL" id="QHS99501.1"/>
    </source>
</evidence>
<dbReference type="EC" id="2.4.2.14" evidence="3"/>
<name>A0A6C0C5W8_9ZZZZ</name>
<feature type="coiled-coil region" evidence="8">
    <location>
        <begin position="338"/>
        <end position="365"/>
    </location>
</feature>
<evidence type="ECO:0000256" key="6">
    <source>
        <dbReference type="ARBA" id="ARBA00022755"/>
    </source>
</evidence>
<dbReference type="UniPathway" id="UPA00074">
    <property type="reaction ID" value="UER00124"/>
</dbReference>
<comment type="pathway">
    <text evidence="1">Purine metabolism; IMP biosynthesis via de novo pathway; N(1)-(5-phospho-D-ribosyl)glycinamide from 5-phospho-alpha-D-ribose 1-diphosphate: step 1/2.</text>
</comment>
<organism evidence="10">
    <name type="scientific">viral metagenome</name>
    <dbReference type="NCBI Taxonomy" id="1070528"/>
    <lineage>
        <taxon>unclassified sequences</taxon>
        <taxon>metagenomes</taxon>
        <taxon>organismal metagenomes</taxon>
    </lineage>
</organism>
<dbReference type="GO" id="GO:0004044">
    <property type="term" value="F:amidophosphoribosyltransferase activity"/>
    <property type="evidence" value="ECO:0007669"/>
    <property type="project" value="UniProtKB-EC"/>
</dbReference>
<feature type="domain" description="Glutamine amidotransferase type-2" evidence="9">
    <location>
        <begin position="7"/>
        <end position="237"/>
    </location>
</feature>
<dbReference type="Gene3D" id="3.60.20.10">
    <property type="entry name" value="Glutamine Phosphoribosylpyrophosphate, subunit 1, domain 1"/>
    <property type="match status" value="1"/>
</dbReference>
<keyword evidence="8" id="KW-0175">Coiled coil</keyword>
<keyword evidence="6" id="KW-0658">Purine biosynthesis</keyword>
<dbReference type="InterPro" id="IPR017932">
    <property type="entry name" value="GATase_2_dom"/>
</dbReference>
<evidence type="ECO:0000256" key="7">
    <source>
        <dbReference type="ARBA" id="ARBA00022962"/>
    </source>
</evidence>
<proteinExistence type="inferred from homology"/>
<evidence type="ECO:0000256" key="4">
    <source>
        <dbReference type="ARBA" id="ARBA00022676"/>
    </source>
</evidence>
<dbReference type="CDD" id="cd06223">
    <property type="entry name" value="PRTases_typeI"/>
    <property type="match status" value="1"/>
</dbReference>
<comment type="similarity">
    <text evidence="2">In the C-terminal section; belongs to the purine/pyrimidine phosphoribosyltransferase family.</text>
</comment>
<sequence>MFYYIMCGITALISNNNYNIIYDLYESLYHLQHRGQDAFGLSFLNDNKLDIIKYKSLLSSIDINDELLKINSNIGIGHVRYPTQGNNTINECQPFIKNTNIYNISLVHNGQIWINDKLLNYFKTNNIIIDNDITSDSIYLLEYLSYNLNKHKQINYVILLDIINKLYNLFEGSYNCICMIEDYGLICFKDPLSIRPLILGKKDNNYIISSESVSITSINYNIIEDILGNELYIFRKNRMTKLNIKNLNINIKPCIFEWVYLAREESIMYGVNVYNSRLKMGEYLAYKIHKLIDINDIDLVIPVPDTSKPLALQVSRVLNKPYYEVITKNRYINRTFIMDTQNKRKKNIKRKLNVIKNKIENKNLLIIDDSIVRGNTMKHIIELLKNNNANKIFVASSCPEIINENVFGIDIPDKKELICFSKNNKDLEEYLGINKIIFQDLNDLKKSIQYYNRNIKDFETSVFE</sequence>
<evidence type="ECO:0000256" key="3">
    <source>
        <dbReference type="ARBA" id="ARBA00011941"/>
    </source>
</evidence>
<keyword evidence="7" id="KW-0315">Glutamine amidotransferase</keyword>
<dbReference type="InterPro" id="IPR000836">
    <property type="entry name" value="PRTase_dom"/>
</dbReference>
<dbReference type="InterPro" id="IPR005854">
    <property type="entry name" value="PurF"/>
</dbReference>
<dbReference type="Pfam" id="PF13522">
    <property type="entry name" value="GATase_6"/>
    <property type="match status" value="1"/>
</dbReference>
<dbReference type="PROSITE" id="PS51278">
    <property type="entry name" value="GATASE_TYPE_2"/>
    <property type="match status" value="1"/>
</dbReference>
<dbReference type="Pfam" id="PF00156">
    <property type="entry name" value="Pribosyltran"/>
    <property type="match status" value="1"/>
</dbReference>
<reference evidence="10" key="1">
    <citation type="journal article" date="2020" name="Nature">
        <title>Giant virus diversity and host interactions through global metagenomics.</title>
        <authorList>
            <person name="Schulz F."/>
            <person name="Roux S."/>
            <person name="Paez-Espino D."/>
            <person name="Jungbluth S."/>
            <person name="Walsh D.A."/>
            <person name="Denef V.J."/>
            <person name="McMahon K.D."/>
            <person name="Konstantinidis K.T."/>
            <person name="Eloe-Fadrosh E.A."/>
            <person name="Kyrpides N.C."/>
            <person name="Woyke T."/>
        </authorList>
    </citation>
    <scope>NUCLEOTIDE SEQUENCE</scope>
    <source>
        <strain evidence="10">GVMAG-M-3300020187-37</strain>
    </source>
</reference>
<evidence type="ECO:0000256" key="5">
    <source>
        <dbReference type="ARBA" id="ARBA00022679"/>
    </source>
</evidence>
<dbReference type="InterPro" id="IPR029055">
    <property type="entry name" value="Ntn_hydrolases_N"/>
</dbReference>
<accession>A0A6C0C5W8</accession>
<dbReference type="GO" id="GO:0009113">
    <property type="term" value="P:purine nucleobase biosynthetic process"/>
    <property type="evidence" value="ECO:0007669"/>
    <property type="project" value="InterPro"/>
</dbReference>
<evidence type="ECO:0000256" key="8">
    <source>
        <dbReference type="SAM" id="Coils"/>
    </source>
</evidence>
<dbReference type="PIRSF" id="PIRSF000485">
    <property type="entry name" value="Amd_phspho_trans"/>
    <property type="match status" value="1"/>
</dbReference>
<evidence type="ECO:0000259" key="9">
    <source>
        <dbReference type="PROSITE" id="PS51278"/>
    </source>
</evidence>
<dbReference type="EMBL" id="MN739344">
    <property type="protein sequence ID" value="QHS99501.1"/>
    <property type="molecule type" value="Genomic_DNA"/>
</dbReference>
<dbReference type="GO" id="GO:0006189">
    <property type="term" value="P:'de novo' IMP biosynthetic process"/>
    <property type="evidence" value="ECO:0007669"/>
    <property type="project" value="UniProtKB-UniPathway"/>
</dbReference>
<keyword evidence="4" id="KW-0328">Glycosyltransferase</keyword>
<dbReference type="PANTHER" id="PTHR11907">
    <property type="entry name" value="AMIDOPHOSPHORIBOSYLTRANSFERASE"/>
    <property type="match status" value="1"/>
</dbReference>
<protein>
    <recommendedName>
        <fullName evidence="3">amidophosphoribosyltransferase</fullName>
        <ecNumber evidence="3">2.4.2.14</ecNumber>
    </recommendedName>
</protein>
<dbReference type="AlphaFoldDB" id="A0A6C0C5W8"/>
<dbReference type="SUPFAM" id="SSF53271">
    <property type="entry name" value="PRTase-like"/>
    <property type="match status" value="1"/>
</dbReference>
<dbReference type="SUPFAM" id="SSF56235">
    <property type="entry name" value="N-terminal nucleophile aminohydrolases (Ntn hydrolases)"/>
    <property type="match status" value="1"/>
</dbReference>